<dbReference type="InterPro" id="IPR000415">
    <property type="entry name" value="Nitroreductase-like"/>
</dbReference>
<evidence type="ECO:0000256" key="5">
    <source>
        <dbReference type="ARBA" id="ARBA00022857"/>
    </source>
</evidence>
<comment type="similarity">
    <text evidence="2">Belongs to the nitroreductase family.</text>
</comment>
<dbReference type="AlphaFoldDB" id="A0A1I5NTZ9"/>
<keyword evidence="5" id="KW-0521">NADP</keyword>
<dbReference type="InterPro" id="IPR029479">
    <property type="entry name" value="Nitroreductase"/>
</dbReference>
<evidence type="ECO:0000256" key="2">
    <source>
        <dbReference type="ARBA" id="ARBA00007118"/>
    </source>
</evidence>
<protein>
    <recommendedName>
        <fullName evidence="7">Nitroreductase domain-containing protein</fullName>
    </recommendedName>
</protein>
<dbReference type="OrthoDB" id="9809288at2"/>
<keyword evidence="3" id="KW-0285">Flavoprotein</keyword>
<evidence type="ECO:0000313" key="8">
    <source>
        <dbReference type="EMBL" id="SFP25100.1"/>
    </source>
</evidence>
<dbReference type="SUPFAM" id="SSF55469">
    <property type="entry name" value="FMN-dependent nitroreductase-like"/>
    <property type="match status" value="1"/>
</dbReference>
<evidence type="ECO:0000256" key="6">
    <source>
        <dbReference type="ARBA" id="ARBA00023002"/>
    </source>
</evidence>
<reference evidence="8 9" key="1">
    <citation type="submission" date="2016-10" db="EMBL/GenBank/DDBJ databases">
        <authorList>
            <person name="de Groot N.N."/>
        </authorList>
    </citation>
    <scope>NUCLEOTIDE SEQUENCE [LARGE SCALE GENOMIC DNA]</scope>
    <source>
        <strain evidence="8 9">EP1-55-1</strain>
    </source>
</reference>
<dbReference type="InterPro" id="IPR033878">
    <property type="entry name" value="NfsB-like"/>
</dbReference>
<keyword evidence="6" id="KW-0560">Oxidoreductase</keyword>
<dbReference type="GO" id="GO:0016491">
    <property type="term" value="F:oxidoreductase activity"/>
    <property type="evidence" value="ECO:0007669"/>
    <property type="project" value="UniProtKB-KW"/>
</dbReference>
<accession>A0A1I5NTZ9</accession>
<keyword evidence="9" id="KW-1185">Reference proteome</keyword>
<dbReference type="Pfam" id="PF00881">
    <property type="entry name" value="Nitroreductase"/>
    <property type="match status" value="1"/>
</dbReference>
<evidence type="ECO:0000256" key="3">
    <source>
        <dbReference type="ARBA" id="ARBA00022630"/>
    </source>
</evidence>
<name>A0A1I5NTZ9_9BACT</name>
<evidence type="ECO:0000313" key="9">
    <source>
        <dbReference type="Proteomes" id="UP000199227"/>
    </source>
</evidence>
<gene>
    <name evidence="8" type="ORF">SAMN05216234_11213</name>
</gene>
<dbReference type="Proteomes" id="UP000199227">
    <property type="component" value="Unassembled WGS sequence"/>
</dbReference>
<evidence type="ECO:0000259" key="7">
    <source>
        <dbReference type="Pfam" id="PF00881"/>
    </source>
</evidence>
<dbReference type="EMBL" id="FOXB01000012">
    <property type="protein sequence ID" value="SFP25100.1"/>
    <property type="molecule type" value="Genomic_DNA"/>
</dbReference>
<dbReference type="CDD" id="cd02149">
    <property type="entry name" value="NfsB-like"/>
    <property type="match status" value="1"/>
</dbReference>
<evidence type="ECO:0000256" key="1">
    <source>
        <dbReference type="ARBA" id="ARBA00001917"/>
    </source>
</evidence>
<dbReference type="RefSeq" id="WP_092911956.1">
    <property type="nucleotide sequence ID" value="NZ_FOXB01000012.1"/>
</dbReference>
<keyword evidence="4" id="KW-0288">FMN</keyword>
<dbReference type="PANTHER" id="PTHR43673:SF2">
    <property type="entry name" value="NITROREDUCTASE"/>
    <property type="match status" value="1"/>
</dbReference>
<proteinExistence type="inferred from homology"/>
<evidence type="ECO:0000256" key="4">
    <source>
        <dbReference type="ARBA" id="ARBA00022643"/>
    </source>
</evidence>
<organism evidence="8 9">
    <name type="scientific">Hydrogenimonas thermophila</name>
    <dbReference type="NCBI Taxonomy" id="223786"/>
    <lineage>
        <taxon>Bacteria</taxon>
        <taxon>Pseudomonadati</taxon>
        <taxon>Campylobacterota</taxon>
        <taxon>Epsilonproteobacteria</taxon>
        <taxon>Campylobacterales</taxon>
        <taxon>Hydrogenimonadaceae</taxon>
        <taxon>Hydrogenimonas</taxon>
    </lineage>
</organism>
<dbReference type="PANTHER" id="PTHR43673">
    <property type="entry name" value="NAD(P)H NITROREDUCTASE YDGI-RELATED"/>
    <property type="match status" value="1"/>
</dbReference>
<sequence length="208" mass="24170">MTNRELFLKAMNDRYACKVFDQNRKIPKEDLEYILECGRLSPSSFGIEQWKFIVIRNQEIKDKIQKVSWNQKQVGTCSDLVVILARKDVRSSDPYVQKQLKRYGLPEDKYNGLLKLYADWVDGRDDHTLELWSEKQAYIAAANMMTGAAFIGIDSCPIEGFDYKEVDKILSIDTNVFQSALVLPFGYRADRPKKKHRLTLDEVTDYIL</sequence>
<dbReference type="Gene3D" id="3.40.109.10">
    <property type="entry name" value="NADH Oxidase"/>
    <property type="match status" value="1"/>
</dbReference>
<dbReference type="STRING" id="223786.SAMN05216234_11213"/>
<comment type="cofactor">
    <cofactor evidence="1">
        <name>FMN</name>
        <dbReference type="ChEBI" id="CHEBI:58210"/>
    </cofactor>
</comment>
<feature type="domain" description="Nitroreductase" evidence="7">
    <location>
        <begin position="13"/>
        <end position="187"/>
    </location>
</feature>